<name>A0A8S2SYS5_9BILA</name>
<comment type="caution">
    <text evidence="2">The sequence shown here is derived from an EMBL/GenBank/DDBJ whole genome shotgun (WGS) entry which is preliminary data.</text>
</comment>
<organism evidence="2 3">
    <name type="scientific">Didymodactylos carnosus</name>
    <dbReference type="NCBI Taxonomy" id="1234261"/>
    <lineage>
        <taxon>Eukaryota</taxon>
        <taxon>Metazoa</taxon>
        <taxon>Spiralia</taxon>
        <taxon>Gnathifera</taxon>
        <taxon>Rotifera</taxon>
        <taxon>Eurotatoria</taxon>
        <taxon>Bdelloidea</taxon>
        <taxon>Philodinida</taxon>
        <taxon>Philodinidae</taxon>
        <taxon>Didymodactylos</taxon>
    </lineage>
</organism>
<dbReference type="Proteomes" id="UP000677228">
    <property type="component" value="Unassembled WGS sequence"/>
</dbReference>
<evidence type="ECO:0000313" key="3">
    <source>
        <dbReference type="Proteomes" id="UP000682733"/>
    </source>
</evidence>
<evidence type="ECO:0000313" key="1">
    <source>
        <dbReference type="EMBL" id="CAF1457244.1"/>
    </source>
</evidence>
<protein>
    <submittedName>
        <fullName evidence="2">Uncharacterized protein</fullName>
    </submittedName>
</protein>
<dbReference type="Proteomes" id="UP000682733">
    <property type="component" value="Unassembled WGS sequence"/>
</dbReference>
<reference evidence="2" key="1">
    <citation type="submission" date="2021-02" db="EMBL/GenBank/DDBJ databases">
        <authorList>
            <person name="Nowell W R."/>
        </authorList>
    </citation>
    <scope>NUCLEOTIDE SEQUENCE</scope>
</reference>
<dbReference type="AlphaFoldDB" id="A0A8S2SYS5"/>
<proteinExistence type="predicted"/>
<dbReference type="EMBL" id="CAJNOK010030212">
    <property type="protein sequence ID" value="CAF1457244.1"/>
    <property type="molecule type" value="Genomic_DNA"/>
</dbReference>
<gene>
    <name evidence="1" type="ORF">OVA965_LOCUS35092</name>
    <name evidence="2" type="ORF">TMI583_LOCUS36051</name>
</gene>
<dbReference type="EMBL" id="CAJOBA010052073">
    <property type="protein sequence ID" value="CAF4251197.1"/>
    <property type="molecule type" value="Genomic_DNA"/>
</dbReference>
<sequence>MSLEPGEFQVPFENTGVLLPSYARRPAEGRAQKQGKPTKFCPSSRHIARNKQQSLVPLITTSNRFDPLGYDALVLRSASHSVWVIRRTRLFVNVRLKIDVQKERIFSRFPFFIEHDSYKTKKYCVKETKTE</sequence>
<evidence type="ECO:0000313" key="2">
    <source>
        <dbReference type="EMBL" id="CAF4251197.1"/>
    </source>
</evidence>
<accession>A0A8S2SYS5</accession>